<evidence type="ECO:0000313" key="2">
    <source>
        <dbReference type="Proteomes" id="UP000805649"/>
    </source>
</evidence>
<protein>
    <submittedName>
        <fullName evidence="1">Allantoate permease</fullName>
    </submittedName>
</protein>
<organism evidence="1 2">
    <name type="scientific">Colletotrichum truncatum</name>
    <name type="common">Anthracnose fungus</name>
    <name type="synonym">Colletotrichum capsici</name>
    <dbReference type="NCBI Taxonomy" id="5467"/>
    <lineage>
        <taxon>Eukaryota</taxon>
        <taxon>Fungi</taxon>
        <taxon>Dikarya</taxon>
        <taxon>Ascomycota</taxon>
        <taxon>Pezizomycotina</taxon>
        <taxon>Sordariomycetes</taxon>
        <taxon>Hypocreomycetidae</taxon>
        <taxon>Glomerellales</taxon>
        <taxon>Glomerellaceae</taxon>
        <taxon>Colletotrichum</taxon>
        <taxon>Colletotrichum truncatum species complex</taxon>
    </lineage>
</organism>
<dbReference type="EMBL" id="VUJX02000008">
    <property type="protein sequence ID" value="KAL0932919.1"/>
    <property type="molecule type" value="Genomic_DNA"/>
</dbReference>
<name>A0ACC3YLY7_COLTU</name>
<reference evidence="1 2" key="1">
    <citation type="journal article" date="2020" name="Phytopathology">
        <title>Genome Sequence Resources of Colletotrichum truncatum, C. plurivorum, C. musicola, and C. sojae: Four Species Pathogenic to Soybean (Glycine max).</title>
        <authorList>
            <person name="Rogerio F."/>
            <person name="Boufleur T.R."/>
            <person name="Ciampi-Guillardi M."/>
            <person name="Sukno S.A."/>
            <person name="Thon M.R."/>
            <person name="Massola Junior N.S."/>
            <person name="Baroncelli R."/>
        </authorList>
    </citation>
    <scope>NUCLEOTIDE SEQUENCE [LARGE SCALE GENOMIC DNA]</scope>
    <source>
        <strain evidence="1 2">CMES1059</strain>
    </source>
</reference>
<sequence>MNSKSDIHNAPDTVEDIQDSKQQTNHDLVDREVAQYASESIIEVDESTNKRLKRMIDKRVLSVMVFTYFMQSLDKGTMSFASIMGIIADTNLKGQEYAWLTTIIYIVILCVEYPENYIIQKIPIAKWLGFNIIMWGVTLSLHAACHNFVGLVIVRGFLGAFEAVCQPAFVLLTSMWYKREEQATTAILWYMMNGLQQIIGGLLAFGFSFIPATSPIKSWQALFMSYGIITVFWGFFVLWWMPDSPMKAHCFSEEDKKLMVERVRSNRTGLQNRKYRKEQIWEAFKDPQVYGFALIQLLTTLPSGGLGAFANIIIKSFGYTTWQTQLLQSVTGILQIITMVTAAWIDRRYKQTIFAMMAAVAPTIAGTVVLITVPFEPSKKVGLLLAYYVMISFWACSGLALSLVTRNVAGQTKKGAVITSNFVFWATGNSIGPQVFRAKDAPRYFLALAIILSCFVLLEVVLFSLRTYYVWQNKSRDAKIERGEAIADTAHTHAFEDITDKENVNFRYNF</sequence>
<accession>A0ACC3YLY7</accession>
<evidence type="ECO:0000313" key="1">
    <source>
        <dbReference type="EMBL" id="KAL0932919.1"/>
    </source>
</evidence>
<proteinExistence type="predicted"/>
<comment type="caution">
    <text evidence="1">The sequence shown here is derived from an EMBL/GenBank/DDBJ whole genome shotgun (WGS) entry which is preliminary data.</text>
</comment>
<keyword evidence="2" id="KW-1185">Reference proteome</keyword>
<dbReference type="Proteomes" id="UP000805649">
    <property type="component" value="Unassembled WGS sequence"/>
</dbReference>
<gene>
    <name evidence="1" type="ORF">CTRU02_211882</name>
</gene>